<evidence type="ECO:0000313" key="2">
    <source>
        <dbReference type="EMBL" id="MBB5352485.1"/>
    </source>
</evidence>
<feature type="signal peptide" evidence="1">
    <location>
        <begin position="1"/>
        <end position="25"/>
    </location>
</feature>
<evidence type="ECO:0000313" key="3">
    <source>
        <dbReference type="Proteomes" id="UP000557717"/>
    </source>
</evidence>
<organism evidence="2 3">
    <name type="scientific">Haloferula luteola</name>
    <dbReference type="NCBI Taxonomy" id="595692"/>
    <lineage>
        <taxon>Bacteria</taxon>
        <taxon>Pseudomonadati</taxon>
        <taxon>Verrucomicrobiota</taxon>
        <taxon>Verrucomicrobiia</taxon>
        <taxon>Verrucomicrobiales</taxon>
        <taxon>Verrucomicrobiaceae</taxon>
        <taxon>Haloferula</taxon>
    </lineage>
</organism>
<accession>A0A840V3B6</accession>
<protein>
    <submittedName>
        <fullName evidence="2">Uncharacterized protein</fullName>
    </submittedName>
</protein>
<gene>
    <name evidence="2" type="ORF">HNR46_002731</name>
</gene>
<keyword evidence="1" id="KW-0732">Signal</keyword>
<keyword evidence="3" id="KW-1185">Reference proteome</keyword>
<reference evidence="2 3" key="1">
    <citation type="submission" date="2020-08" db="EMBL/GenBank/DDBJ databases">
        <title>Genomic Encyclopedia of Type Strains, Phase IV (KMG-IV): sequencing the most valuable type-strain genomes for metagenomic binning, comparative biology and taxonomic classification.</title>
        <authorList>
            <person name="Goeker M."/>
        </authorList>
    </citation>
    <scope>NUCLEOTIDE SEQUENCE [LARGE SCALE GENOMIC DNA]</scope>
    <source>
        <strain evidence="2 3">YC6886</strain>
    </source>
</reference>
<dbReference type="RefSeq" id="WP_184019569.1">
    <property type="nucleotide sequence ID" value="NZ_JACHFD010000013.1"/>
</dbReference>
<dbReference type="EMBL" id="JACHFD010000013">
    <property type="protein sequence ID" value="MBB5352485.1"/>
    <property type="molecule type" value="Genomic_DNA"/>
</dbReference>
<comment type="caution">
    <text evidence="2">The sequence shown here is derived from an EMBL/GenBank/DDBJ whole genome shotgun (WGS) entry which is preliminary data.</text>
</comment>
<feature type="chain" id="PRO_5033055117" evidence="1">
    <location>
        <begin position="26"/>
        <end position="1866"/>
    </location>
</feature>
<proteinExistence type="predicted"/>
<dbReference type="Proteomes" id="UP000557717">
    <property type="component" value="Unassembled WGS sequence"/>
</dbReference>
<evidence type="ECO:0000256" key="1">
    <source>
        <dbReference type="SAM" id="SignalP"/>
    </source>
</evidence>
<sequence>MEKRTTFLRSAAVAGLLCLVSPASATISSGFAGIVPGDDYASPEPVFSVLDADEAKADPTQWYRHGVTATARLNFSSNSFSSESGTFRVAATLYDETGSEVAVTDVFNGGGKAKEVFSLPQTFSVNLFTSRTLDFILSADPVATLELGKRYHFECALQRQVGGIWTTVATTGSPLTENLPAFHFTNTDPQDKAFNILTALTDLQWTRSSLIATDPDKDTFQAVATLALGRYDDFEAAPALDVTQIRADFDLHEAGGGPEIPLADDGIVTLNNKQLTHAEIGGRPVAHLIGNRQITASLIPLVQLESRSKTYELTVHIEHLEANASYAPDESQTLPAERLLHFNGELQFGSLTTHMIDVANDPGVSSLDPGGVMTGIQLSPLGGEIPDRPDLGFGSGVALSALLKDSGLAVVQSGSEEIVRVDGAGPVLDELGHLQVEFGTPQVTPSGPQVSSALLHFPQGLGVVTDVSIDPYHAENHWLFSTGLSLNHQIQLASPLYAALGANARMFDESHPLRFTVSEFSVDLSGTIDFVASACEHMAQAAYTALANLPAAQLDDPVAMRERFSNDGFLRFTSLSSGSTITVTGSAHDGSARTTALIDTLPGKLAAHFPLGALLSWSGQDAIEINEGRITYGSLSNPDPVDLEYDLACGDDPCTAGAASLTTLSLTPYDGRLALSPSGGVTATGDAGSTRLSWGWKGDGLGNLTDYTHRTNDFTTARFYMPGYHLTSDQNPLRDLAPYQATSDFLAPGILLLEGYDNENHPGELVRPETPDYRTGFGDYAGLTYTVENSGHQGASKIAGNTSDYAYDLLPTASKYYARFSGISGRHVATDGTFDPSMSLYGFDFAVAQFQLTFLSSENVDSWFDGLLVVPPPADFTQQFQGLMLTCTGDITGDMGIDPADKGEKSLRDWNSVFQPKAFAFEPVSDPGPGKCYPDRTLIVGATTEVAHIPGLLAGQLEFLPTGELGTAVTGNPAYNSRLGIPSSIRIDGPDDKQYTLHASTQLYFTDPLAAPDGIGQAAFAGLLDVPYFEDLKVHFLSSAQPNPNAPIYLCGGWSDGPHTFFNHEGFDETHRGFPPSLDKSEYLNPDENTSNAFLVHAEQSLFGVIPLDYPLRWSPVGRYFRTMKPDKRDLFILRDAYNQVDFLGPEDAEISFGAQYEGLPQISLANMAFDLVDEQLGAARALTDAATGAVTGALNDGIDDLSNLVSDNLDAVLAEALDGVELDVLLPLHARLSASYQNAKDAGLSFNQWRTLPADSANAIINEAFATSGGAVTSVRDRLSALRDANQDITSMLNRVDQALVRAILAIDSVSGQVKIYQGEPAIDPPEVDDLLPGLLYQNGGEYEILRNLVGYLMRDLLGPEIGPALQPLVNAILSGADEEISALLDEVRPALDRIGETLGQIRDVLAEMRGRLSDGAEIFNQFNEIIDEALMPFDEIASMMASLESAAHAWVQDQAIAAGLDLDLPLNLYSFSIFAEFSPEDLALQLRLELRDALLASDFMRQIQYALRQQVYDLELAMRSAVDSVFEEINRVIKDLIKESLGPLDDAINGLVGSINEFTGAGGIDGYAHVQGDSLKRLRIDAHWQMKIPDDLEFHAYVEILCYDSGDDFAPSACLAPGEKAMEVRIGVEDVGLGWISPELRASIGLKFAMNTTGSVYPKGIAGYFVMTGQLNFQSFQLQELNATVGFTIDPNLEDGVDGREAYLGASIRMGISGYEAAGAFFIGRTCTLEPLLLIDKDVAELLGSPPFTGGYVYGEVWVPVSEVVLGIPASCFFNISAGVGAGAFYFVEGPTFGGKMLLGVSGEALCVVSIKGEVRLVGLMQGGELRMRGKGSLTGKAGWCPFCLKFKKTATVTYQGGSWDVDL</sequence>
<name>A0A840V3B6_9BACT</name>